<dbReference type="Pfam" id="PF03238">
    <property type="entry name" value="ESAG1"/>
    <property type="match status" value="1"/>
</dbReference>
<dbReference type="VEuPathDB" id="TriTrypDB:Tb427_000173700"/>
<dbReference type="EMBL" id="M31615">
    <property type="protein sequence ID" value="AAA30195.1"/>
    <property type="molecule type" value="Genomic_DNA"/>
</dbReference>
<keyword evidence="1" id="KW-0732">Signal</keyword>
<evidence type="ECO:0000256" key="1">
    <source>
        <dbReference type="SAM" id="SignalP"/>
    </source>
</evidence>
<organism evidence="2">
    <name type="scientific">Trypanosoma brucei</name>
    <dbReference type="NCBI Taxonomy" id="5691"/>
    <lineage>
        <taxon>Eukaryota</taxon>
        <taxon>Discoba</taxon>
        <taxon>Euglenozoa</taxon>
        <taxon>Kinetoplastea</taxon>
        <taxon>Metakinetoplastina</taxon>
        <taxon>Trypanosomatida</taxon>
        <taxon>Trypanosomatidae</taxon>
        <taxon>Trypanosoma</taxon>
    </lineage>
</organism>
<dbReference type="VEuPathDB" id="TriTrypDB:Tb1125.4.1200"/>
<dbReference type="VEuPathDB" id="TriTrypDB:Tbg972.1.3370"/>
<dbReference type="VEuPathDB" id="TriTrypDB:Tb927.9.660"/>
<evidence type="ECO:0000313" key="2">
    <source>
        <dbReference type="EMBL" id="AAA30195.1"/>
    </source>
</evidence>
<dbReference type="AlphaFoldDB" id="Q26752"/>
<sequence length="325" mass="35999">MKASIVGLVILEFFVMCIGGAEDEGPCPLVDDHFKNNLRKSVCYLKCISDALNKLYTDGEQKFLVNEEVYANASRILDDMEGKTGESTKYLSAISGVIDGEYGKLEKLIFYGNTIGDLVDKVGGLFSEVNESVRAVREVLPSALIKVNKYYTAVAEITRTVWDDLKAMKERGTGECEDQITREVVVLPATCADHTCPLRDRVSKDTIQKYKDGCLAVTVQSGSVSGCFNRPRDNIYKNGVIESSDDVLKWHDQGATVFQLTVKVEDIFGPLIAPFSAWQPPSVLLTKMTNITYLYSHFNKVQSKFTSLLLDTNLIVNVNSSNSTI</sequence>
<dbReference type="InterPro" id="IPR004922">
    <property type="entry name" value="ESAG"/>
</dbReference>
<protein>
    <submittedName>
        <fullName evidence="2">Metacyclic expression site-associated (ESAG1-U1EC)</fullName>
    </submittedName>
</protein>
<feature type="signal peptide" evidence="1">
    <location>
        <begin position="1"/>
        <end position="20"/>
    </location>
</feature>
<reference evidence="2" key="1">
    <citation type="journal article" date="1990" name="Mol. Biochem. Parasitol.">
        <title>Bloodstream and metacyclic variant surface glycoprotein gene expression sites of Trypanosoma brucei gambiense.</title>
        <authorList>
            <person name="Barnes D.A."/>
            <person name="Mottram J.C."/>
            <person name="Agabian N."/>
        </authorList>
    </citation>
    <scope>NUCLEOTIDE SEQUENCE</scope>
</reference>
<proteinExistence type="predicted"/>
<name>Q26752_9TRYP</name>
<dbReference type="PIR" id="C45522">
    <property type="entry name" value="C45522"/>
</dbReference>
<feature type="chain" id="PRO_5004203712" evidence="1">
    <location>
        <begin position="21"/>
        <end position="325"/>
    </location>
</feature>
<accession>Q26752</accession>